<gene>
    <name evidence="2" type="ORF">HPB51_015277</name>
</gene>
<evidence type="ECO:0000256" key="1">
    <source>
        <dbReference type="SAM" id="MobiDB-lite"/>
    </source>
</evidence>
<feature type="region of interest" description="Disordered" evidence="1">
    <location>
        <begin position="203"/>
        <end position="287"/>
    </location>
</feature>
<dbReference type="Proteomes" id="UP000821866">
    <property type="component" value="Unassembled WGS sequence"/>
</dbReference>
<evidence type="ECO:0000313" key="3">
    <source>
        <dbReference type="Proteomes" id="UP000821866"/>
    </source>
</evidence>
<reference evidence="2" key="2">
    <citation type="submission" date="2021-09" db="EMBL/GenBank/DDBJ databases">
        <authorList>
            <person name="Jia N."/>
            <person name="Wang J."/>
            <person name="Shi W."/>
            <person name="Du L."/>
            <person name="Sun Y."/>
            <person name="Zhan W."/>
            <person name="Jiang J."/>
            <person name="Wang Q."/>
            <person name="Zhang B."/>
            <person name="Ji P."/>
            <person name="Sakyi L.B."/>
            <person name="Cui X."/>
            <person name="Yuan T."/>
            <person name="Jiang B."/>
            <person name="Yang W."/>
            <person name="Lam T.T.-Y."/>
            <person name="Chang Q."/>
            <person name="Ding S."/>
            <person name="Wang X."/>
            <person name="Zhu J."/>
            <person name="Ruan X."/>
            <person name="Zhao L."/>
            <person name="Wei J."/>
            <person name="Que T."/>
            <person name="Du C."/>
            <person name="Cheng J."/>
            <person name="Dai P."/>
            <person name="Han X."/>
            <person name="Huang E."/>
            <person name="Gao Y."/>
            <person name="Liu J."/>
            <person name="Shao H."/>
            <person name="Ye R."/>
            <person name="Li L."/>
            <person name="Wei W."/>
            <person name="Wang X."/>
            <person name="Wang C."/>
            <person name="Huo Q."/>
            <person name="Li W."/>
            <person name="Guo W."/>
            <person name="Chen H."/>
            <person name="Chen S."/>
            <person name="Zhou L."/>
            <person name="Zhou L."/>
            <person name="Ni X."/>
            <person name="Tian J."/>
            <person name="Zhou Y."/>
            <person name="Sheng Y."/>
            <person name="Liu T."/>
            <person name="Pan Y."/>
            <person name="Xia L."/>
            <person name="Li J."/>
            <person name="Zhao F."/>
            <person name="Cao W."/>
        </authorList>
    </citation>
    <scope>NUCLEOTIDE SEQUENCE</scope>
    <source>
        <strain evidence="2">Rmic-2018</strain>
        <tissue evidence="2">Larvae</tissue>
    </source>
</reference>
<reference evidence="2" key="1">
    <citation type="journal article" date="2020" name="Cell">
        <title>Large-Scale Comparative Analyses of Tick Genomes Elucidate Their Genetic Diversity and Vector Capacities.</title>
        <authorList>
            <consortium name="Tick Genome and Microbiome Consortium (TIGMIC)"/>
            <person name="Jia N."/>
            <person name="Wang J."/>
            <person name="Shi W."/>
            <person name="Du L."/>
            <person name="Sun Y."/>
            <person name="Zhan W."/>
            <person name="Jiang J.F."/>
            <person name="Wang Q."/>
            <person name="Zhang B."/>
            <person name="Ji P."/>
            <person name="Bell-Sakyi L."/>
            <person name="Cui X.M."/>
            <person name="Yuan T.T."/>
            <person name="Jiang B.G."/>
            <person name="Yang W.F."/>
            <person name="Lam T.T."/>
            <person name="Chang Q.C."/>
            <person name="Ding S.J."/>
            <person name="Wang X.J."/>
            <person name="Zhu J.G."/>
            <person name="Ruan X.D."/>
            <person name="Zhao L."/>
            <person name="Wei J.T."/>
            <person name="Ye R.Z."/>
            <person name="Que T.C."/>
            <person name="Du C.H."/>
            <person name="Zhou Y.H."/>
            <person name="Cheng J.X."/>
            <person name="Dai P.F."/>
            <person name="Guo W.B."/>
            <person name="Han X.H."/>
            <person name="Huang E.J."/>
            <person name="Li L.F."/>
            <person name="Wei W."/>
            <person name="Gao Y.C."/>
            <person name="Liu J.Z."/>
            <person name="Shao H.Z."/>
            <person name="Wang X."/>
            <person name="Wang C.C."/>
            <person name="Yang T.C."/>
            <person name="Huo Q.B."/>
            <person name="Li W."/>
            <person name="Chen H.Y."/>
            <person name="Chen S.E."/>
            <person name="Zhou L.G."/>
            <person name="Ni X.B."/>
            <person name="Tian J.H."/>
            <person name="Sheng Y."/>
            <person name="Liu T."/>
            <person name="Pan Y.S."/>
            <person name="Xia L.Y."/>
            <person name="Li J."/>
            <person name="Zhao F."/>
            <person name="Cao W.C."/>
        </authorList>
    </citation>
    <scope>NUCLEOTIDE SEQUENCE</scope>
    <source>
        <strain evidence="2">Rmic-2018</strain>
    </source>
</reference>
<proteinExistence type="predicted"/>
<feature type="compositionally biased region" description="Basic and acidic residues" evidence="1">
    <location>
        <begin position="156"/>
        <end position="170"/>
    </location>
</feature>
<name>A0A9J6DV72_RHIMP</name>
<accession>A0A9J6DV72</accession>
<keyword evidence="3" id="KW-1185">Reference proteome</keyword>
<organism evidence="2 3">
    <name type="scientific">Rhipicephalus microplus</name>
    <name type="common">Cattle tick</name>
    <name type="synonym">Boophilus microplus</name>
    <dbReference type="NCBI Taxonomy" id="6941"/>
    <lineage>
        <taxon>Eukaryota</taxon>
        <taxon>Metazoa</taxon>
        <taxon>Ecdysozoa</taxon>
        <taxon>Arthropoda</taxon>
        <taxon>Chelicerata</taxon>
        <taxon>Arachnida</taxon>
        <taxon>Acari</taxon>
        <taxon>Parasitiformes</taxon>
        <taxon>Ixodida</taxon>
        <taxon>Ixodoidea</taxon>
        <taxon>Ixodidae</taxon>
        <taxon>Rhipicephalinae</taxon>
        <taxon>Rhipicephalus</taxon>
        <taxon>Boophilus</taxon>
    </lineage>
</organism>
<protein>
    <submittedName>
        <fullName evidence="2">Uncharacterized protein</fullName>
    </submittedName>
</protein>
<dbReference type="EMBL" id="JABSTU010000007">
    <property type="protein sequence ID" value="KAH8025972.1"/>
    <property type="molecule type" value="Genomic_DNA"/>
</dbReference>
<sequence>MSFRIEFAPSLGGGGGREEMKGREVNQTHVRLATLHWGKGFFRLSTYNERTLGNVKGNGGCEQTPKRRKPYANNNEPVELLVSERLPDGGGESLEMPTIKALKNLPPPDLVNVGALSRRIRRPDDTRGLRLARKTAGGCGRSREVGRGGNENESAGSKEKVGSGEREGRESASSSFPAVGPRKAVVVGTAATRLQRALGRKGALRGKTGNVPPAVHALHVTPEEPSKPRSSLARAFPEPRPRFPRLQGPVAPTSGLSKRSISGLARKRRFPPAPEPPASNVAHIRSPLPRVRTTASHVSWPLSVRGPLECPAVGVDVLN</sequence>
<comment type="caution">
    <text evidence="2">The sequence shown here is derived from an EMBL/GenBank/DDBJ whole genome shotgun (WGS) entry which is preliminary data.</text>
</comment>
<evidence type="ECO:0000313" key="2">
    <source>
        <dbReference type="EMBL" id="KAH8025972.1"/>
    </source>
</evidence>
<dbReference type="AlphaFoldDB" id="A0A9J6DV72"/>
<feature type="region of interest" description="Disordered" evidence="1">
    <location>
        <begin position="55"/>
        <end position="181"/>
    </location>
</feature>